<reference evidence="1 2" key="1">
    <citation type="journal article" date="2019" name="Emerg. Microbes Infect.">
        <title>Comprehensive subspecies identification of 175 nontuberculous mycobacteria species based on 7547 genomic profiles.</title>
        <authorList>
            <person name="Matsumoto Y."/>
            <person name="Kinjo T."/>
            <person name="Motooka D."/>
            <person name="Nabeya D."/>
            <person name="Jung N."/>
            <person name="Uechi K."/>
            <person name="Horii T."/>
            <person name="Iida T."/>
            <person name="Fujita J."/>
            <person name="Nakamura S."/>
        </authorList>
    </citation>
    <scope>NUCLEOTIDE SEQUENCE [LARGE SCALE GENOMIC DNA]</scope>
    <source>
        <strain evidence="1 2">JCM 30996</strain>
    </source>
</reference>
<dbReference type="AlphaFoldDB" id="A0A7I9ZLY2"/>
<sequence>MPNLLVRKSLVGFGCYRLASEHTDDGHVRKEGVSIMTSNNVFGGVSAARVAGMPGTFHAFAWAHPAAAIPATAAIAAPRKRRAAAGTIAASVNRGSI</sequence>
<organism evidence="1 2">
    <name type="scientific">Mycolicibacterium hippocampi</name>
    <dbReference type="NCBI Taxonomy" id="659824"/>
    <lineage>
        <taxon>Bacteria</taxon>
        <taxon>Bacillati</taxon>
        <taxon>Actinomycetota</taxon>
        <taxon>Actinomycetes</taxon>
        <taxon>Mycobacteriales</taxon>
        <taxon>Mycobacteriaceae</taxon>
        <taxon>Mycolicibacterium</taxon>
    </lineage>
</organism>
<dbReference type="EMBL" id="BLLB01000002">
    <property type="protein sequence ID" value="GFH02042.1"/>
    <property type="molecule type" value="Genomic_DNA"/>
</dbReference>
<name>A0A7I9ZLY2_9MYCO</name>
<dbReference type="Proteomes" id="UP000465304">
    <property type="component" value="Unassembled WGS sequence"/>
</dbReference>
<gene>
    <name evidence="1" type="ORF">MHIP_25250</name>
</gene>
<comment type="caution">
    <text evidence="1">The sequence shown here is derived from an EMBL/GenBank/DDBJ whole genome shotgun (WGS) entry which is preliminary data.</text>
</comment>
<accession>A0A7I9ZLY2</accession>
<evidence type="ECO:0000313" key="1">
    <source>
        <dbReference type="EMBL" id="GFH02042.1"/>
    </source>
</evidence>
<evidence type="ECO:0000313" key="2">
    <source>
        <dbReference type="Proteomes" id="UP000465304"/>
    </source>
</evidence>
<keyword evidence="2" id="KW-1185">Reference proteome</keyword>
<dbReference type="RefSeq" id="WP_163888730.1">
    <property type="nucleotide sequence ID" value="NZ_BLLB01000002.1"/>
</dbReference>
<protein>
    <submittedName>
        <fullName evidence="1">Uncharacterized protein</fullName>
    </submittedName>
</protein>
<proteinExistence type="predicted"/>